<evidence type="ECO:0008006" key="6">
    <source>
        <dbReference type="Google" id="ProtNLM"/>
    </source>
</evidence>
<protein>
    <recommendedName>
        <fullName evidence="6">Aerotolerance regulator N-terminal domain-containing protein</fullName>
    </recommendedName>
</protein>
<evidence type="ECO:0000313" key="5">
    <source>
        <dbReference type="Proteomes" id="UP000622638"/>
    </source>
</evidence>
<accession>A0A6I3SXV3</accession>
<reference evidence="2" key="4">
    <citation type="submission" date="2024-05" db="EMBL/GenBank/DDBJ databases">
        <authorList>
            <person name="Sun Q."/>
            <person name="Zhou Y."/>
        </authorList>
    </citation>
    <scope>NUCLEOTIDE SEQUENCE</scope>
    <source>
        <strain evidence="2">CGMCC 1.15931</strain>
    </source>
</reference>
<gene>
    <name evidence="2" type="ORF">GCM10011572_46710</name>
    <name evidence="3" type="ORF">GM672_11730</name>
</gene>
<keyword evidence="1" id="KW-1133">Transmembrane helix</keyword>
<feature type="transmembrane region" description="Helical" evidence="1">
    <location>
        <begin position="6"/>
        <end position="22"/>
    </location>
</feature>
<keyword evidence="1" id="KW-0472">Membrane</keyword>
<comment type="caution">
    <text evidence="3">The sequence shown here is derived from an EMBL/GenBank/DDBJ whole genome shotgun (WGS) entry which is preliminary data.</text>
</comment>
<reference evidence="3 4" key="3">
    <citation type="submission" date="2019-11" db="EMBL/GenBank/DDBJ databases">
        <title>Type strains purchased from KCTC, JCM and DSMZ.</title>
        <authorList>
            <person name="Lu H."/>
        </authorList>
    </citation>
    <scope>NUCLEOTIDE SEQUENCE [LARGE SCALE GENOMIC DNA]</scope>
    <source>
        <strain evidence="3 4">KCTC 52429</strain>
    </source>
</reference>
<dbReference type="Proteomes" id="UP000622638">
    <property type="component" value="Unassembled WGS sequence"/>
</dbReference>
<dbReference type="AlphaFoldDB" id="A0A6I3SXV3"/>
<organism evidence="3 4">
    <name type="scientific">Pseudoduganella buxea</name>
    <dbReference type="NCBI Taxonomy" id="1949069"/>
    <lineage>
        <taxon>Bacteria</taxon>
        <taxon>Pseudomonadati</taxon>
        <taxon>Pseudomonadota</taxon>
        <taxon>Betaproteobacteria</taxon>
        <taxon>Burkholderiales</taxon>
        <taxon>Oxalobacteraceae</taxon>
        <taxon>Telluria group</taxon>
        <taxon>Pseudoduganella</taxon>
    </lineage>
</organism>
<dbReference type="EMBL" id="BMKG01000027">
    <property type="protein sequence ID" value="GGC19977.1"/>
    <property type="molecule type" value="Genomic_DNA"/>
</dbReference>
<keyword evidence="5" id="KW-1185">Reference proteome</keyword>
<dbReference type="InterPro" id="IPR011933">
    <property type="entry name" value="Double_TM_dom"/>
</dbReference>
<feature type="transmembrane region" description="Helical" evidence="1">
    <location>
        <begin position="56"/>
        <end position="80"/>
    </location>
</feature>
<sequence>MTSLQPWWWAALPLLLLPLWWHRQKRQRTASELLATARFLPSTVPQQRRIWRWTDIFLLLVRLALLLALIAWLAVTVLPWRGDTVLADPALEPAWVAREVQVARMQDAARMPLPAGVLDWLRRHEHEWRDGTRILVLARAGDVPMPAHPPRLAHAVTLRLAPSVPAAAQRHHVVVASTPERLPRWQALFAAFGTVTGPYTVAAVPTSQTGLIVWDRPESPPAAWCAPHWWRADGKGDRHVTAAGIALTYTDTPQGRVWRGMPWPPASATEAAALQQAWQAVAAAPAPYALPAQALAPARPLSLPARDGEPAPWWGWLLLALFMLERLLAHARRS</sequence>
<name>A0A6I3SXV3_9BURK</name>
<reference evidence="2" key="1">
    <citation type="journal article" date="2014" name="Int. J. Syst. Evol. Microbiol.">
        <title>Complete genome of a new Firmicutes species belonging to the dominant human colonic microbiota ('Ruminococcus bicirculans') reveals two chromosomes and a selective capacity to utilize plant glucans.</title>
        <authorList>
            <consortium name="NISC Comparative Sequencing Program"/>
            <person name="Wegmann U."/>
            <person name="Louis P."/>
            <person name="Goesmann A."/>
            <person name="Henrissat B."/>
            <person name="Duncan S.H."/>
            <person name="Flint H.J."/>
        </authorList>
    </citation>
    <scope>NUCLEOTIDE SEQUENCE</scope>
    <source>
        <strain evidence="2">CGMCC 1.15931</strain>
    </source>
</reference>
<evidence type="ECO:0000313" key="2">
    <source>
        <dbReference type="EMBL" id="GGC19977.1"/>
    </source>
</evidence>
<evidence type="ECO:0000313" key="4">
    <source>
        <dbReference type="Proteomes" id="UP000430634"/>
    </source>
</evidence>
<reference evidence="5" key="2">
    <citation type="journal article" date="2019" name="Int. J. Syst. Evol. Microbiol.">
        <title>The Global Catalogue of Microorganisms (GCM) 10K type strain sequencing project: providing services to taxonomists for standard genome sequencing and annotation.</title>
        <authorList>
            <consortium name="The Broad Institute Genomics Platform"/>
            <consortium name="The Broad Institute Genome Sequencing Center for Infectious Disease"/>
            <person name="Wu L."/>
            <person name="Ma J."/>
        </authorList>
    </citation>
    <scope>NUCLEOTIDE SEQUENCE [LARGE SCALE GENOMIC DNA]</scope>
    <source>
        <strain evidence="5">CGMCC 1.15931</strain>
    </source>
</reference>
<evidence type="ECO:0000313" key="3">
    <source>
        <dbReference type="EMBL" id="MTV53396.1"/>
    </source>
</evidence>
<evidence type="ECO:0000256" key="1">
    <source>
        <dbReference type="SAM" id="Phobius"/>
    </source>
</evidence>
<dbReference type="NCBIfam" id="TIGR02226">
    <property type="entry name" value="two_anch"/>
    <property type="match status" value="1"/>
</dbReference>
<proteinExistence type="predicted"/>
<dbReference type="OrthoDB" id="8771938at2"/>
<dbReference type="RefSeq" id="WP_155470713.1">
    <property type="nucleotide sequence ID" value="NZ_BMKG01000027.1"/>
</dbReference>
<dbReference type="Proteomes" id="UP000430634">
    <property type="component" value="Unassembled WGS sequence"/>
</dbReference>
<dbReference type="EMBL" id="WNKZ01000028">
    <property type="protein sequence ID" value="MTV53396.1"/>
    <property type="molecule type" value="Genomic_DNA"/>
</dbReference>
<keyword evidence="1" id="KW-0812">Transmembrane</keyword>